<protein>
    <submittedName>
        <fullName evidence="1">Uncharacterized protein</fullName>
    </submittedName>
</protein>
<keyword evidence="2" id="KW-1185">Reference proteome</keyword>
<gene>
    <name evidence="1" type="ORF">OW763_05755</name>
</gene>
<sequence>MIISLRKNNDHFNKYLATQMQTMTPDNEFPFLLNLFDKSIKERVSVDLHFDTNYGLEVIKGKIKDVELNIGSGINDVNIKIIFLKKDNSLICFDCDHVGSSTVRYNEHSVPGKFNKYYIYNKYCSVKIGFIFHNI</sequence>
<proteinExistence type="predicted"/>
<dbReference type="EMBL" id="JAPQER010000002">
    <property type="protein sequence ID" value="MCY6483853.1"/>
    <property type="molecule type" value="Genomic_DNA"/>
</dbReference>
<accession>A0ABT4CXX8</accession>
<organism evidence="1 2">
    <name type="scientific">Clostridium aestuarii</name>
    <dbReference type="NCBI Taxonomy" id="338193"/>
    <lineage>
        <taxon>Bacteria</taxon>
        <taxon>Bacillati</taxon>
        <taxon>Bacillota</taxon>
        <taxon>Clostridia</taxon>
        <taxon>Eubacteriales</taxon>
        <taxon>Clostridiaceae</taxon>
        <taxon>Clostridium</taxon>
    </lineage>
</organism>
<name>A0ABT4CXX8_9CLOT</name>
<comment type="caution">
    <text evidence="1">The sequence shown here is derived from an EMBL/GenBank/DDBJ whole genome shotgun (WGS) entry which is preliminary data.</text>
</comment>
<dbReference type="RefSeq" id="WP_268040127.1">
    <property type="nucleotide sequence ID" value="NZ_JAPQER010000002.1"/>
</dbReference>
<evidence type="ECO:0000313" key="2">
    <source>
        <dbReference type="Proteomes" id="UP001078443"/>
    </source>
</evidence>
<dbReference type="Proteomes" id="UP001078443">
    <property type="component" value="Unassembled WGS sequence"/>
</dbReference>
<reference evidence="1" key="1">
    <citation type="submission" date="2022-12" db="EMBL/GenBank/DDBJ databases">
        <authorList>
            <person name="Wang J."/>
        </authorList>
    </citation>
    <scope>NUCLEOTIDE SEQUENCE</scope>
    <source>
        <strain evidence="1">HY-45-18</strain>
    </source>
</reference>
<evidence type="ECO:0000313" key="1">
    <source>
        <dbReference type="EMBL" id="MCY6483853.1"/>
    </source>
</evidence>